<dbReference type="EMBL" id="PFOD01000066">
    <property type="protein sequence ID" value="PIZ64956.1"/>
    <property type="molecule type" value="Genomic_DNA"/>
</dbReference>
<evidence type="ECO:0000256" key="1">
    <source>
        <dbReference type="SAM" id="Phobius"/>
    </source>
</evidence>
<evidence type="ECO:0000313" key="2">
    <source>
        <dbReference type="EMBL" id="PIZ64956.1"/>
    </source>
</evidence>
<feature type="transmembrane region" description="Helical" evidence="1">
    <location>
        <begin position="53"/>
        <end position="77"/>
    </location>
</feature>
<dbReference type="PANTHER" id="PTHR37309:SF1">
    <property type="entry name" value="SLR0284 PROTEIN"/>
    <property type="match status" value="1"/>
</dbReference>
<dbReference type="AlphaFoldDB" id="A0A2M7U3D2"/>
<gene>
    <name evidence="2" type="ORF">COY14_03390</name>
</gene>
<feature type="transmembrane region" description="Helical" evidence="1">
    <location>
        <begin position="89"/>
        <end position="110"/>
    </location>
</feature>
<feature type="transmembrane region" description="Helical" evidence="1">
    <location>
        <begin position="28"/>
        <end position="46"/>
    </location>
</feature>
<keyword evidence="1" id="KW-0472">Membrane</keyword>
<feature type="transmembrane region" description="Helical" evidence="1">
    <location>
        <begin position="7"/>
        <end position="22"/>
    </location>
</feature>
<organism evidence="2 3">
    <name type="scientific">Candidatus Roizmanbacteria bacterium CG_4_10_14_0_2_um_filter_36_9</name>
    <dbReference type="NCBI Taxonomy" id="1974823"/>
    <lineage>
        <taxon>Bacteria</taxon>
        <taxon>Candidatus Roizmaniibacteriota</taxon>
    </lineage>
</organism>
<dbReference type="InterPro" id="IPR007165">
    <property type="entry name" value="Phage_holin_4_2"/>
</dbReference>
<dbReference type="Proteomes" id="UP000230027">
    <property type="component" value="Unassembled WGS sequence"/>
</dbReference>
<comment type="caution">
    <text evidence="2">The sequence shown here is derived from an EMBL/GenBank/DDBJ whole genome shotgun (WGS) entry which is preliminary data.</text>
</comment>
<dbReference type="PANTHER" id="PTHR37309">
    <property type="entry name" value="SLR0284 PROTEIN"/>
    <property type="match status" value="1"/>
</dbReference>
<reference evidence="3" key="1">
    <citation type="submission" date="2017-09" db="EMBL/GenBank/DDBJ databases">
        <title>Depth-based differentiation of microbial function through sediment-hosted aquifers and enrichment of novel symbionts in the deep terrestrial subsurface.</title>
        <authorList>
            <person name="Probst A.J."/>
            <person name="Ladd B."/>
            <person name="Jarett J.K."/>
            <person name="Geller-Mcgrath D.E."/>
            <person name="Sieber C.M.K."/>
            <person name="Emerson J.B."/>
            <person name="Anantharaman K."/>
            <person name="Thomas B.C."/>
            <person name="Malmstrom R."/>
            <person name="Stieglmeier M."/>
            <person name="Klingl A."/>
            <person name="Woyke T."/>
            <person name="Ryan C.M."/>
            <person name="Banfield J.F."/>
        </authorList>
    </citation>
    <scope>NUCLEOTIDE SEQUENCE [LARGE SCALE GENOMIC DNA]</scope>
</reference>
<keyword evidence="1" id="KW-1133">Transmembrane helix</keyword>
<protein>
    <recommendedName>
        <fullName evidence="4">Phage holin family protein</fullName>
    </recommendedName>
</protein>
<evidence type="ECO:0000313" key="3">
    <source>
        <dbReference type="Proteomes" id="UP000230027"/>
    </source>
</evidence>
<sequence length="111" mass="11811">MKLIVRLLVNGLAVAIAAYLLPNVMIDSFFTAIIVAVVLAAINTFLKPVVSILALPINILTLGLFSIIINAGFILLVSRFVNGFQVGGFITAIIFSLVLSIVSSILRVLAK</sequence>
<evidence type="ECO:0008006" key="4">
    <source>
        <dbReference type="Google" id="ProtNLM"/>
    </source>
</evidence>
<accession>A0A2M7U3D2</accession>
<dbReference type="Pfam" id="PF04020">
    <property type="entry name" value="Phage_holin_4_2"/>
    <property type="match status" value="1"/>
</dbReference>
<keyword evidence="1" id="KW-0812">Transmembrane</keyword>
<name>A0A2M7U3D2_9BACT</name>
<proteinExistence type="predicted"/>